<dbReference type="PROSITE" id="PS50157">
    <property type="entry name" value="ZINC_FINGER_C2H2_2"/>
    <property type="match status" value="2"/>
</dbReference>
<feature type="domain" description="C2H2-type" evidence="3">
    <location>
        <begin position="1231"/>
        <end position="1254"/>
    </location>
</feature>
<gene>
    <name evidence="5" type="ORF">T03_6507</name>
</gene>
<feature type="region of interest" description="Disordered" evidence="2">
    <location>
        <begin position="649"/>
        <end position="711"/>
    </location>
</feature>
<dbReference type="OrthoDB" id="410104at2759"/>
<dbReference type="Pfam" id="PF00078">
    <property type="entry name" value="RVT_1"/>
    <property type="match status" value="2"/>
</dbReference>
<feature type="region of interest" description="Disordered" evidence="2">
    <location>
        <begin position="1382"/>
        <end position="1404"/>
    </location>
</feature>
<dbReference type="Proteomes" id="UP000054653">
    <property type="component" value="Unassembled WGS sequence"/>
</dbReference>
<feature type="region of interest" description="Disordered" evidence="2">
    <location>
        <begin position="1463"/>
        <end position="1488"/>
    </location>
</feature>
<feature type="compositionally biased region" description="Polar residues" evidence="2">
    <location>
        <begin position="1382"/>
        <end position="1392"/>
    </location>
</feature>
<feature type="compositionally biased region" description="Low complexity" evidence="2">
    <location>
        <begin position="678"/>
        <end position="701"/>
    </location>
</feature>
<reference evidence="5 6" key="1">
    <citation type="submission" date="2015-01" db="EMBL/GenBank/DDBJ databases">
        <title>Evolution of Trichinella species and genotypes.</title>
        <authorList>
            <person name="Korhonen P.K."/>
            <person name="Edoardo P."/>
            <person name="Giuseppe L.R."/>
            <person name="Gasser R.B."/>
        </authorList>
    </citation>
    <scope>NUCLEOTIDE SEQUENCE [LARGE SCALE GENOMIC DNA]</scope>
    <source>
        <strain evidence="5">ISS120</strain>
    </source>
</reference>
<feature type="compositionally biased region" description="Polar residues" evidence="2">
    <location>
        <begin position="962"/>
        <end position="972"/>
    </location>
</feature>
<feature type="domain" description="C2H2-type" evidence="3">
    <location>
        <begin position="714"/>
        <end position="737"/>
    </location>
</feature>
<evidence type="ECO:0000256" key="2">
    <source>
        <dbReference type="SAM" id="MobiDB-lite"/>
    </source>
</evidence>
<protein>
    <submittedName>
        <fullName evidence="5">Retrovirus-related Pol polyprotein from type-1 retrotransposable element</fullName>
    </submittedName>
</protein>
<dbReference type="InterPro" id="IPR013087">
    <property type="entry name" value="Znf_C2H2_type"/>
</dbReference>
<keyword evidence="1" id="KW-0863">Zinc-finger</keyword>
<feature type="region of interest" description="Disordered" evidence="2">
    <location>
        <begin position="814"/>
        <end position="889"/>
    </location>
</feature>
<dbReference type="InterPro" id="IPR043502">
    <property type="entry name" value="DNA/RNA_pol_sf"/>
</dbReference>
<dbReference type="Pfam" id="PF13912">
    <property type="entry name" value="zf-C2H2_6"/>
    <property type="match status" value="2"/>
</dbReference>
<evidence type="ECO:0000256" key="1">
    <source>
        <dbReference type="PROSITE-ProRule" id="PRU00042"/>
    </source>
</evidence>
<evidence type="ECO:0000259" key="4">
    <source>
        <dbReference type="PROSITE" id="PS50878"/>
    </source>
</evidence>
<feature type="compositionally biased region" description="Basic and acidic residues" evidence="2">
    <location>
        <begin position="659"/>
        <end position="669"/>
    </location>
</feature>
<evidence type="ECO:0000259" key="3">
    <source>
        <dbReference type="PROSITE" id="PS50157"/>
    </source>
</evidence>
<dbReference type="SUPFAM" id="SSF56672">
    <property type="entry name" value="DNA/RNA polymerases"/>
    <property type="match status" value="2"/>
</dbReference>
<dbReference type="PROSITE" id="PS00028">
    <property type="entry name" value="ZINC_FINGER_C2H2_1"/>
    <property type="match status" value="2"/>
</dbReference>
<feature type="compositionally biased region" description="Polar residues" evidence="2">
    <location>
        <begin position="861"/>
        <end position="876"/>
    </location>
</feature>
<feature type="region of interest" description="Disordered" evidence="2">
    <location>
        <begin position="939"/>
        <end position="986"/>
    </location>
</feature>
<dbReference type="GO" id="GO:0008270">
    <property type="term" value="F:zinc ion binding"/>
    <property type="evidence" value="ECO:0007669"/>
    <property type="project" value="UniProtKB-KW"/>
</dbReference>
<feature type="compositionally biased region" description="Polar residues" evidence="2">
    <location>
        <begin position="702"/>
        <end position="711"/>
    </location>
</feature>
<organism evidence="5 6">
    <name type="scientific">Trichinella britovi</name>
    <name type="common">Parasitic roundworm</name>
    <dbReference type="NCBI Taxonomy" id="45882"/>
    <lineage>
        <taxon>Eukaryota</taxon>
        <taxon>Metazoa</taxon>
        <taxon>Ecdysozoa</taxon>
        <taxon>Nematoda</taxon>
        <taxon>Enoplea</taxon>
        <taxon>Dorylaimia</taxon>
        <taxon>Trichinellida</taxon>
        <taxon>Trichinellidae</taxon>
        <taxon>Trichinella</taxon>
    </lineage>
</organism>
<keyword evidence="1" id="KW-0479">Metal-binding</keyword>
<dbReference type="EMBL" id="JYDI01000517">
    <property type="protein sequence ID" value="KRY44654.1"/>
    <property type="molecule type" value="Genomic_DNA"/>
</dbReference>
<accession>A0A0V1C6M3</accession>
<keyword evidence="6" id="KW-1185">Reference proteome</keyword>
<evidence type="ECO:0000313" key="6">
    <source>
        <dbReference type="Proteomes" id="UP000054653"/>
    </source>
</evidence>
<dbReference type="InterPro" id="IPR000477">
    <property type="entry name" value="RT_dom"/>
</dbReference>
<dbReference type="SMART" id="SM00355">
    <property type="entry name" value="ZnF_C2H2"/>
    <property type="match status" value="4"/>
</dbReference>
<name>A0A0V1C6M3_TRIBR</name>
<sequence length="1805" mass="198770">MTLLKRKLVCHQNTRGGTTHPLCNNINQTLQEKLADYNIARSVEMIKGQRRKATYKELVQLRKGQPEVVVGLPSGVVGSPPQGTSTSVYYDDELSCDLIREATRLLDVDINKLQSKLIHLLIPAGNTRQRGGHQQEIISPRLTTKRNARVAKYKRFQRLFLNNRTKLVNHLLDGASLDQFKGNVDEATAHLQNTLSFCPLLPAIEEAVVSDTPSVNLTHPITAEEVARELKASRPSAAGPDGIKISHLQKLNAADLASLFNIWLPPGVHKGESHDIYPQSGRHITIASALYRLFSRIITKRLAATVTLNGRQKAFLLSVNGVFENASTLHACMKDAKTRSKEIYVAMLDMAKAFDSVPHGILTRALQRKNIDQDSIDLIINMLTGTTYPEFKELKGTPVRICNGVRQGDPLSPLLFCLFIDELIDQLQASAPSYDFRGSKICVRAFADDLTLLADSAAGLKILLKTTNDFLARSGMRLNAAKCRTLSVCRSPKTKKMLSNPAIKFSLADSTGETSVIPSLRASDTFRFLGHHFDGEGRYTIDMEHIRSMLNMVKSAPLKPEQKVVLIRSHLIPRLQFQFLTAEADGRKASLADSIIRGATKEILRSAKAETAPLNNDGICQPLSEAPDDNAAVVSNSCAVSEIKEMPTARTNMRLRSRKACENIPEPRRLPGTSQTASESPDGSQSSPGSSVPSTSSPRGSNNRPASTNAQGTHVCSVCSRAFNSFPGLRLHEKRAHPATFAASSQKSVKHLWTINHLREGKEVEEMLAANNSRSVKALAEALSRKWSEEISTDMAKYLRKKLRAVDLNSAQSTNTALTDGVNSPREGPENTTEEGESLSNCPPVVGTETMGPERFPECDSFQTDSTNADLSNPCPQHTDDSLSEQGLDRDQGVYSVNTWRMAWPPAIAILKVGIEDRNKHVDAAISVLIEFLCEPKSHQPPHPLKKRTREEPKTEDPKQSRPAQEKSSTAAGSDGQARSDRGRRNHAEVLYPGPFKCTICTFTECVYSRFSNHCMKHGLHLELHCSICTKVFPSIYSVACHYSRCAKTQRNPENPEIPSGFNLNVVHSNESGVGNSGMKTRSSIKRATVVDSCLMDPLFNVSTVERTDARLVCAMKDDRRVKLTAVSAPLKTGVTCQSSFEALMDSAPVVFNSCKVSEIKEVPPARINMRLRSKMACKNIPESPRPSGTPRTAPHSPEGSQSIQGSSAPSTSSTRVTNNRPANNNAQGTHVCSVCSRAFNSFPGLRLHEKRTHPATFAASSQKSVKHQWTIDHLREVKEVEEMLAANNSRSVQALAEALSRKWSEAISMDMAKYLRKKLRAVDLNSAQSTNTALTDGVSSPREGPENTTEEGESLINGSQVVGTEIMGPERFPECDSLQTHSANADLSNPCPQHPEGLLSEQGLDRDQGGVLRKHLEDGSASCNSELEGLLNFIVNKILNSGNEDRNKHVDAAISVLIEFLREPKSHQPPPPRKKRTREEPKNRRQKIRSKYAKMQTLFKRDPKSVAAHLIKNQPLCNVSCPIDAAESALRQRLSQRPGVDAATFTSKCPQNSKNILDPIFPEEVTLHVQKMKIHTSAGPDGIKVSHLRSCDPVCLANAFNLFLLARHIPQQLKDCRTTLIPKSDDPRPDAEDYRPITVASCLYRLFSKIVTRRLEDPLSLHPRQKAFRSGTDGAFDNTSIMMTVIREAHNCGKELIIVSIDLAKAFDTVNHTSITRALCMHRLDDESRTLITQMVTGSSTIIKGDKGALSNKIEINQGVRQGDPISPLLFNAVMDELVERLEQTGEGFKLKGVEVTTLAFADD</sequence>
<feature type="region of interest" description="Disordered" evidence="2">
    <location>
        <begin position="1332"/>
        <end position="1360"/>
    </location>
</feature>
<proteinExistence type="predicted"/>
<dbReference type="CDD" id="cd01650">
    <property type="entry name" value="RT_nLTR_like"/>
    <property type="match status" value="2"/>
</dbReference>
<feature type="region of interest" description="Disordered" evidence="2">
    <location>
        <begin position="1178"/>
        <end position="1228"/>
    </location>
</feature>
<keyword evidence="1" id="KW-0862">Zinc</keyword>
<dbReference type="PROSITE" id="PS50878">
    <property type="entry name" value="RT_POL"/>
    <property type="match status" value="2"/>
</dbReference>
<comment type="caution">
    <text evidence="5">The sequence shown here is derived from an EMBL/GenBank/DDBJ whole genome shotgun (WGS) entry which is preliminary data.</text>
</comment>
<feature type="non-terminal residue" evidence="5">
    <location>
        <position position="1805"/>
    </location>
</feature>
<feature type="compositionally biased region" description="Polar residues" evidence="2">
    <location>
        <begin position="1199"/>
        <end position="1228"/>
    </location>
</feature>
<evidence type="ECO:0000313" key="5">
    <source>
        <dbReference type="EMBL" id="KRY44654.1"/>
    </source>
</evidence>
<feature type="domain" description="Reverse transcriptase" evidence="4">
    <location>
        <begin position="1603"/>
        <end position="1805"/>
    </location>
</feature>
<feature type="domain" description="Reverse transcriptase" evidence="4">
    <location>
        <begin position="229"/>
        <end position="533"/>
    </location>
</feature>
<dbReference type="PANTHER" id="PTHR19446">
    <property type="entry name" value="REVERSE TRANSCRIPTASES"/>
    <property type="match status" value="1"/>
</dbReference>
<feature type="compositionally biased region" description="Basic and acidic residues" evidence="2">
    <location>
        <begin position="949"/>
        <end position="960"/>
    </location>
</feature>